<organism evidence="1 2">
    <name type="scientific">Hamiltosporidium tvaerminnensis</name>
    <dbReference type="NCBI Taxonomy" id="1176355"/>
    <lineage>
        <taxon>Eukaryota</taxon>
        <taxon>Fungi</taxon>
        <taxon>Fungi incertae sedis</taxon>
        <taxon>Microsporidia</taxon>
        <taxon>Dubosqiidae</taxon>
        <taxon>Hamiltosporidium</taxon>
    </lineage>
</organism>
<dbReference type="AlphaFoldDB" id="A0A4Q9LY90"/>
<evidence type="ECO:0000313" key="1">
    <source>
        <dbReference type="EMBL" id="TBU14247.1"/>
    </source>
</evidence>
<comment type="caution">
    <text evidence="1">The sequence shown here is derived from an EMBL/GenBank/DDBJ whole genome shotgun (WGS) entry which is preliminary data.</text>
</comment>
<name>A0A4Q9LY90_9MICR</name>
<sequence length="431" mass="50141">MRNKNDDTVTYNDYLIPFVSDNHPTMFSSLNEFLNINCQSLECLTSTMLTTNYVTKVVDLEGEKPKVACRKSIKVVRVLSSMSLNEEYDIIRMRPGNNSKQEKSYTKRLNKDTARKESVTIVVCVVYGFVEPHPKLEIDNDADFNTHNHLLFIEKFKLLGIDSFTWTIIEDSRGIPTRSSFMNERYFHTKFNAINLFSAINQHAISLINYHIRVIRLEPPDFSKLDDALYELHVKNNVHAFPEEECQIVLILLRIHASVSFGLPRKSKEISTRQAAILNVENTNKTHLALIKDFLKVKFRLEEEDRSVFRGADRLCQHRVKSSKILDHLVTRCEKTLGLEHKRRHNEKPSFSSRNFENEMLSRFLQQEENTIIIPKRLEMTINEKATTQYIVLKKTFLEGMSICVIKRAKIEETSKLPSLQASNRKTVLKW</sequence>
<accession>A0A4Q9LY90</accession>
<reference evidence="1 2" key="1">
    <citation type="submission" date="2017-12" db="EMBL/GenBank/DDBJ databases">
        <authorList>
            <person name="Pombert J.-F."/>
            <person name="Haag K.L."/>
            <person name="Ebert D."/>
        </authorList>
    </citation>
    <scope>NUCLEOTIDE SEQUENCE [LARGE SCALE GENOMIC DNA]</scope>
    <source>
        <strain evidence="1">IL-G-3</strain>
    </source>
</reference>
<keyword evidence="2" id="KW-1185">Reference proteome</keyword>
<dbReference type="VEuPathDB" id="MicrosporidiaDB:CWI38_0329p0030"/>
<dbReference type="EMBL" id="PITK01000329">
    <property type="protein sequence ID" value="TBU14247.1"/>
    <property type="molecule type" value="Genomic_DNA"/>
</dbReference>
<protein>
    <submittedName>
        <fullName evidence="1">Uncharacterized protein</fullName>
    </submittedName>
</protein>
<gene>
    <name evidence="1" type="ORF">CWI38_0329p0030</name>
</gene>
<dbReference type="Proteomes" id="UP000292282">
    <property type="component" value="Unassembled WGS sequence"/>
</dbReference>
<proteinExistence type="predicted"/>
<evidence type="ECO:0000313" key="2">
    <source>
        <dbReference type="Proteomes" id="UP000292282"/>
    </source>
</evidence>